<dbReference type="GO" id="GO:0016491">
    <property type="term" value="F:oxidoreductase activity"/>
    <property type="evidence" value="ECO:0007669"/>
    <property type="project" value="UniProtKB-KW"/>
</dbReference>
<comment type="function">
    <text evidence="1">May be required for disulfide bond formation in some proteins.</text>
</comment>
<evidence type="ECO:0000259" key="8">
    <source>
        <dbReference type="PROSITE" id="PS51352"/>
    </source>
</evidence>
<feature type="chain" id="PRO_5015493137" evidence="7">
    <location>
        <begin position="25"/>
        <end position="219"/>
    </location>
</feature>
<sequence>MFNRRDTLLMSVAAAISMVVPAMAAGEAVPEPVGTVDVAKLMQPGTLDDMILGNADAPVTIVEYASMACSHCADFTAQTLPAIKQKYISTGKAKLIFREMPLEPRSTGIFMLARCVTKERYYPFIETLFGHQRQWIETKDILGYLQQTSKLAGLSEQEFKSCLADQALLNKVNAVRERALKEFGVTGTPTFFVNGKKYVGALSVAQMSAIIDSELKTAR</sequence>
<evidence type="ECO:0000256" key="3">
    <source>
        <dbReference type="ARBA" id="ARBA00022729"/>
    </source>
</evidence>
<evidence type="ECO:0000313" key="9">
    <source>
        <dbReference type="EMBL" id="PRD51055.1"/>
    </source>
</evidence>
<comment type="similarity">
    <text evidence="2">Belongs to the thioredoxin family. DsbA subfamily.</text>
</comment>
<dbReference type="InterPro" id="IPR036249">
    <property type="entry name" value="Thioredoxin-like_sf"/>
</dbReference>
<evidence type="ECO:0000256" key="4">
    <source>
        <dbReference type="ARBA" id="ARBA00023002"/>
    </source>
</evidence>
<dbReference type="RefSeq" id="WP_105735869.1">
    <property type="nucleotide sequence ID" value="NZ_PVBT01000006.1"/>
</dbReference>
<keyword evidence="10" id="KW-1185">Reference proteome</keyword>
<dbReference type="PANTHER" id="PTHR13887">
    <property type="entry name" value="GLUTATHIONE S-TRANSFERASE KAPPA"/>
    <property type="match status" value="1"/>
</dbReference>
<evidence type="ECO:0000256" key="6">
    <source>
        <dbReference type="ARBA" id="ARBA00023284"/>
    </source>
</evidence>
<dbReference type="Proteomes" id="UP000238563">
    <property type="component" value="Unassembled WGS sequence"/>
</dbReference>
<feature type="signal peptide" evidence="7">
    <location>
        <begin position="1"/>
        <end position="24"/>
    </location>
</feature>
<proteinExistence type="inferred from homology"/>
<dbReference type="SUPFAM" id="SSF52833">
    <property type="entry name" value="Thioredoxin-like"/>
    <property type="match status" value="1"/>
</dbReference>
<name>A0A2S9JDT8_9HYPH</name>
<comment type="caution">
    <text evidence="9">The sequence shown here is derived from an EMBL/GenBank/DDBJ whole genome shotgun (WGS) entry which is preliminary data.</text>
</comment>
<keyword evidence="3 7" id="KW-0732">Signal</keyword>
<dbReference type="InterPro" id="IPR012336">
    <property type="entry name" value="Thioredoxin-like_fold"/>
</dbReference>
<dbReference type="InterPro" id="IPR013766">
    <property type="entry name" value="Thioredoxin_domain"/>
</dbReference>
<organism evidence="9 10">
    <name type="scientific">Phyllobacterium myrsinacearum</name>
    <dbReference type="NCBI Taxonomy" id="28101"/>
    <lineage>
        <taxon>Bacteria</taxon>
        <taxon>Pseudomonadati</taxon>
        <taxon>Pseudomonadota</taxon>
        <taxon>Alphaproteobacteria</taxon>
        <taxon>Hyphomicrobiales</taxon>
        <taxon>Phyllobacteriaceae</taxon>
        <taxon>Phyllobacterium</taxon>
    </lineage>
</organism>
<dbReference type="EMBL" id="PVBT01000006">
    <property type="protein sequence ID" value="PRD51055.1"/>
    <property type="molecule type" value="Genomic_DNA"/>
</dbReference>
<reference evidence="9 10" key="1">
    <citation type="submission" date="2018-02" db="EMBL/GenBank/DDBJ databases">
        <title>The draft genome of Phyllobacterium myrsinacearum DSM5892.</title>
        <authorList>
            <person name="Li L."/>
            <person name="Liu L."/>
            <person name="Zhang X."/>
            <person name="Wang T."/>
        </authorList>
    </citation>
    <scope>NUCLEOTIDE SEQUENCE [LARGE SCALE GENOMIC DNA]</scope>
    <source>
        <strain evidence="9 10">DSM 5892</strain>
    </source>
</reference>
<evidence type="ECO:0000256" key="2">
    <source>
        <dbReference type="ARBA" id="ARBA00005791"/>
    </source>
</evidence>
<gene>
    <name evidence="9" type="ORF">C5750_19640</name>
</gene>
<dbReference type="OrthoDB" id="8478320at2"/>
<evidence type="ECO:0000313" key="10">
    <source>
        <dbReference type="Proteomes" id="UP000238563"/>
    </source>
</evidence>
<evidence type="ECO:0000256" key="1">
    <source>
        <dbReference type="ARBA" id="ARBA00003565"/>
    </source>
</evidence>
<evidence type="ECO:0000256" key="7">
    <source>
        <dbReference type="SAM" id="SignalP"/>
    </source>
</evidence>
<feature type="domain" description="Thioredoxin" evidence="8">
    <location>
        <begin position="14"/>
        <end position="216"/>
    </location>
</feature>
<dbReference type="PANTHER" id="PTHR13887:SF14">
    <property type="entry name" value="DISULFIDE BOND FORMATION PROTEIN D"/>
    <property type="match status" value="1"/>
</dbReference>
<dbReference type="Pfam" id="PF13462">
    <property type="entry name" value="Thioredoxin_4"/>
    <property type="match status" value="1"/>
</dbReference>
<protein>
    <submittedName>
        <fullName evidence="9">Disulfide bond formation protein DsbA</fullName>
    </submittedName>
</protein>
<keyword evidence="6" id="KW-0676">Redox-active center</keyword>
<keyword evidence="4" id="KW-0560">Oxidoreductase</keyword>
<dbReference type="AlphaFoldDB" id="A0A2S9JDT8"/>
<evidence type="ECO:0000256" key="5">
    <source>
        <dbReference type="ARBA" id="ARBA00023157"/>
    </source>
</evidence>
<dbReference type="PROSITE" id="PS51352">
    <property type="entry name" value="THIOREDOXIN_2"/>
    <property type="match status" value="1"/>
</dbReference>
<keyword evidence="5" id="KW-1015">Disulfide bond</keyword>
<accession>A0A2S9JDT8</accession>
<dbReference type="Gene3D" id="3.40.30.10">
    <property type="entry name" value="Glutaredoxin"/>
    <property type="match status" value="1"/>
</dbReference>